<dbReference type="PRINTS" id="PR01438">
    <property type="entry name" value="UNVRSLSTRESS"/>
</dbReference>
<dbReference type="CDD" id="cd00293">
    <property type="entry name" value="USP-like"/>
    <property type="match status" value="1"/>
</dbReference>
<dbReference type="PANTHER" id="PTHR46268">
    <property type="entry name" value="STRESS RESPONSE PROTEIN NHAX"/>
    <property type="match status" value="1"/>
</dbReference>
<dbReference type="InterPro" id="IPR006015">
    <property type="entry name" value="Universal_stress_UspA"/>
</dbReference>
<name>G4CQN5_9NEIS</name>
<evidence type="ECO:0000313" key="4">
    <source>
        <dbReference type="Proteomes" id="UP000005336"/>
    </source>
</evidence>
<dbReference type="STRING" id="1030841.HMPREF9370_1395"/>
<evidence type="ECO:0000256" key="1">
    <source>
        <dbReference type="ARBA" id="ARBA00008791"/>
    </source>
</evidence>
<sequence>MYRKICALVDGSAASMRALDEAVKMAKMSGASVLALHVVDLLRIERENVMVWEGEALNAKVQEAAQKIMDDAKRAVAGSGVTFESKVLANPGEKIEDVLLDEVEDSECDVIAMGTHGYTGMMNLLLGSVAKGILRKTNVPVLLVRVPD</sequence>
<dbReference type="HOGENOM" id="CLU_049301_11_0_4"/>
<comment type="caution">
    <text evidence="3">The sequence shown here is derived from an EMBL/GenBank/DDBJ whole genome shotgun (WGS) entry which is preliminary data.</text>
</comment>
<gene>
    <name evidence="3" type="ORF">HMPREF9370_1395</name>
</gene>
<proteinExistence type="inferred from homology"/>
<dbReference type="RefSeq" id="WP_009116536.1">
    <property type="nucleotide sequence ID" value="NZ_JH165159.1"/>
</dbReference>
<dbReference type="InterPro" id="IPR014729">
    <property type="entry name" value="Rossmann-like_a/b/a_fold"/>
</dbReference>
<dbReference type="SUPFAM" id="SSF52402">
    <property type="entry name" value="Adenine nucleotide alpha hydrolases-like"/>
    <property type="match status" value="1"/>
</dbReference>
<dbReference type="AlphaFoldDB" id="G4CQN5"/>
<keyword evidence="4" id="KW-1185">Reference proteome</keyword>
<dbReference type="InterPro" id="IPR006016">
    <property type="entry name" value="UspA"/>
</dbReference>
<protein>
    <submittedName>
        <fullName evidence="3">Universal stress family protein</fullName>
    </submittedName>
</protein>
<dbReference type="PANTHER" id="PTHR46268:SF15">
    <property type="entry name" value="UNIVERSAL STRESS PROTEIN HP_0031"/>
    <property type="match status" value="1"/>
</dbReference>
<dbReference type="Pfam" id="PF00582">
    <property type="entry name" value="Usp"/>
    <property type="match status" value="1"/>
</dbReference>
<reference evidence="3 4" key="1">
    <citation type="submission" date="2011-06" db="EMBL/GenBank/DDBJ databases">
        <authorList>
            <person name="Muzny D."/>
            <person name="Qin X."/>
            <person name="Deng J."/>
            <person name="Jiang H."/>
            <person name="Liu Y."/>
            <person name="Qu J."/>
            <person name="Song X.-Z."/>
            <person name="Zhang L."/>
            <person name="Thornton R."/>
            <person name="Coyle M."/>
            <person name="Francisco L."/>
            <person name="Jackson L."/>
            <person name="Javaid M."/>
            <person name="Korchina V."/>
            <person name="Kovar C."/>
            <person name="Mata R."/>
            <person name="Mathew T."/>
            <person name="Ngo R."/>
            <person name="Nguyen L."/>
            <person name="Nguyen N."/>
            <person name="Okwuonu G."/>
            <person name="Ongeri F."/>
            <person name="Pham C."/>
            <person name="Simmons D."/>
            <person name="Wilczek-Boney K."/>
            <person name="Hale W."/>
            <person name="Jakkamsetti A."/>
            <person name="Pham P."/>
            <person name="Ruth R."/>
            <person name="San Lucas F."/>
            <person name="Warren J."/>
            <person name="Zhang J."/>
            <person name="Zhao Z."/>
            <person name="Zhou C."/>
            <person name="Zhu D."/>
            <person name="Lee S."/>
            <person name="Bess C."/>
            <person name="Blankenburg K."/>
            <person name="Forbes L."/>
            <person name="Fu Q."/>
            <person name="Gubbala S."/>
            <person name="Hirani K."/>
            <person name="Jayaseelan J.C."/>
            <person name="Lara F."/>
            <person name="Munidasa M."/>
            <person name="Palculict T."/>
            <person name="Patil S."/>
            <person name="Pu L.-L."/>
            <person name="Saada N."/>
            <person name="Tang L."/>
            <person name="Weissenberger G."/>
            <person name="Zhu Y."/>
            <person name="Hemphill L."/>
            <person name="Shang Y."/>
            <person name="Youmans B."/>
            <person name="Ayvaz T."/>
            <person name="Ross M."/>
            <person name="Santibanez J."/>
            <person name="Aqrawi P."/>
            <person name="Gross S."/>
            <person name="Joshi V."/>
            <person name="Fowler G."/>
            <person name="Nazareth L."/>
            <person name="Reid J."/>
            <person name="Worley K."/>
            <person name="Petrosino J."/>
            <person name="Highlander S."/>
            <person name="Gibbs R."/>
        </authorList>
    </citation>
    <scope>NUCLEOTIDE SEQUENCE [LARGE SCALE GENOMIC DNA]</scope>
    <source>
        <strain evidence="3 4">9715</strain>
    </source>
</reference>
<dbReference type="OrthoDB" id="8547832at2"/>
<feature type="domain" description="UspA" evidence="2">
    <location>
        <begin position="1"/>
        <end position="145"/>
    </location>
</feature>
<comment type="similarity">
    <text evidence="1">Belongs to the universal stress protein A family.</text>
</comment>
<dbReference type="Proteomes" id="UP000005336">
    <property type="component" value="Unassembled WGS sequence"/>
</dbReference>
<dbReference type="PATRIC" id="fig|1030841.3.peg.1378"/>
<evidence type="ECO:0000313" key="3">
    <source>
        <dbReference type="EMBL" id="EGZ46296.1"/>
    </source>
</evidence>
<accession>G4CQN5</accession>
<evidence type="ECO:0000259" key="2">
    <source>
        <dbReference type="Pfam" id="PF00582"/>
    </source>
</evidence>
<dbReference type="EMBL" id="AGAZ01000050">
    <property type="protein sequence ID" value="EGZ46296.1"/>
    <property type="molecule type" value="Genomic_DNA"/>
</dbReference>
<organism evidence="3 4">
    <name type="scientific">Neisseria wadsworthii 9715</name>
    <dbReference type="NCBI Taxonomy" id="1030841"/>
    <lineage>
        <taxon>Bacteria</taxon>
        <taxon>Pseudomonadati</taxon>
        <taxon>Pseudomonadota</taxon>
        <taxon>Betaproteobacteria</taxon>
        <taxon>Neisseriales</taxon>
        <taxon>Neisseriaceae</taxon>
        <taxon>Neisseria</taxon>
    </lineage>
</organism>
<dbReference type="Gene3D" id="3.40.50.620">
    <property type="entry name" value="HUPs"/>
    <property type="match status" value="1"/>
</dbReference>